<name>A0A419S4L5_9SPHI</name>
<organism evidence="2 3">
    <name type="scientific">Pelobium manganitolerans</name>
    <dbReference type="NCBI Taxonomy" id="1842495"/>
    <lineage>
        <taxon>Bacteria</taxon>
        <taxon>Pseudomonadati</taxon>
        <taxon>Bacteroidota</taxon>
        <taxon>Sphingobacteriia</taxon>
        <taxon>Sphingobacteriales</taxon>
        <taxon>Sphingobacteriaceae</taxon>
        <taxon>Pelobium</taxon>
    </lineage>
</organism>
<comment type="caution">
    <text evidence="2">The sequence shown here is derived from an EMBL/GenBank/DDBJ whole genome shotgun (WGS) entry which is preliminary data.</text>
</comment>
<dbReference type="Gene3D" id="2.60.40.3620">
    <property type="match status" value="1"/>
</dbReference>
<dbReference type="EMBL" id="MBTA01000025">
    <property type="protein sequence ID" value="RKD15064.1"/>
    <property type="molecule type" value="Genomic_DNA"/>
</dbReference>
<gene>
    <name evidence="2" type="ORF">BCY91_05920</name>
</gene>
<dbReference type="Proteomes" id="UP000283433">
    <property type="component" value="Unassembled WGS sequence"/>
</dbReference>
<evidence type="ECO:0000313" key="3">
    <source>
        <dbReference type="Proteomes" id="UP000283433"/>
    </source>
</evidence>
<dbReference type="AlphaFoldDB" id="A0A419S4L5"/>
<dbReference type="InterPro" id="IPR025970">
    <property type="entry name" value="SusE"/>
</dbReference>
<evidence type="ECO:0000313" key="2">
    <source>
        <dbReference type="EMBL" id="RKD15064.1"/>
    </source>
</evidence>
<dbReference type="PROSITE" id="PS51257">
    <property type="entry name" value="PROKAR_LIPOPROTEIN"/>
    <property type="match status" value="1"/>
</dbReference>
<reference evidence="2 3" key="1">
    <citation type="submission" date="2016-07" db="EMBL/GenBank/DDBJ databases">
        <title>Genome of Pelobium manganitolerans.</title>
        <authorList>
            <person name="Wu S."/>
            <person name="Wang G."/>
        </authorList>
    </citation>
    <scope>NUCLEOTIDE SEQUENCE [LARGE SCALE GENOMIC DNA]</scope>
    <source>
        <strain evidence="2 3">YS-25</strain>
    </source>
</reference>
<dbReference type="OrthoDB" id="975117at2"/>
<evidence type="ECO:0000259" key="1">
    <source>
        <dbReference type="Pfam" id="PF14292"/>
    </source>
</evidence>
<proteinExistence type="predicted"/>
<keyword evidence="3" id="KW-1185">Reference proteome</keyword>
<feature type="domain" description="SusE outer membrane protein" evidence="1">
    <location>
        <begin position="22"/>
        <end position="136"/>
    </location>
</feature>
<sequence>MKKILKTILFGCIAVLASCESDIEKPMLQMPSASTLDFKASQQNVVLSAANKTENVVSFSFNKPSYGLALVPSYTLQFATPADTTGANAWEKAINVPLTTEEATSKSFLGADLNAILATQMKLETGIAHKIVVRLKSDIKQNSGATSAIPPLFAKVEINITPFEDVVVYPALLVKGGNSWQTPATRSNGFLLASANFNSKYEGYLNLPNADGWGGDAFTLISSTNGTSYGWGTSATTIAEGTGNLWLTPSPAYMKVNVDLDAKTIAYEPVTFSLSGDHNAWSTTDSKLTLNPATNQLELDNVTFAAGNSFAFIGNGGWDISYKVNEKGKLMFAGPPAWAGNNIKVETAGTYKVILDLSGGDGNYSFELIKK</sequence>
<protein>
    <recommendedName>
        <fullName evidence="1">SusE outer membrane protein domain-containing protein</fullName>
    </recommendedName>
</protein>
<accession>A0A419S4L5</accession>
<dbReference type="RefSeq" id="WP_120181931.1">
    <property type="nucleotide sequence ID" value="NZ_MBTA01000025.1"/>
</dbReference>
<dbReference type="Pfam" id="PF14292">
    <property type="entry name" value="SusE"/>
    <property type="match status" value="1"/>
</dbReference>